<evidence type="ECO:0000256" key="1">
    <source>
        <dbReference type="SAM" id="MobiDB-lite"/>
    </source>
</evidence>
<accession>A0A1Y3UBX8</accession>
<gene>
    <name evidence="5" type="ORF">B5G21_06190</name>
</gene>
<reference evidence="6" key="1">
    <citation type="submission" date="2017-04" db="EMBL/GenBank/DDBJ databases">
        <title>Function of individual gut microbiota members based on whole genome sequencing of pure cultures obtained from chicken caecum.</title>
        <authorList>
            <person name="Medvecky M."/>
            <person name="Cejkova D."/>
            <person name="Polansky O."/>
            <person name="Karasova D."/>
            <person name="Kubasova T."/>
            <person name="Cizek A."/>
            <person name="Rychlik I."/>
        </authorList>
    </citation>
    <scope>NUCLEOTIDE SEQUENCE [LARGE SCALE GENOMIC DNA]</scope>
    <source>
        <strain evidence="6">An70</strain>
    </source>
</reference>
<dbReference type="Gene3D" id="2.60.40.1140">
    <property type="entry name" value="Collagen-binding surface protein Cna, B-type domain"/>
    <property type="match status" value="1"/>
</dbReference>
<feature type="compositionally biased region" description="Polar residues" evidence="1">
    <location>
        <begin position="412"/>
        <end position="427"/>
    </location>
</feature>
<sequence length="2692" mass="285782">MAAIAVAVALIAVTVVSFANVARAADAVGTTVVDPDTTNVWTEYTRPGGQPSTQNVGRIWTDKSVFDGDYSFTNDNDAGLNGKKVEKGDSDFLVSLSALSSTSNLKEMVQTGKPLDIVLVLDDSGSMDYLMAVYDDGSLDKNQTYHTEDGSDFWGSTGNEVTWNEDRQEWGYYSWNWGRRQWNRVTPKTSPDDGNRDHTQLYGQSRTSALQAAVNNFIDQAAAANGEIQNQDNKHRISIVVFGEDASTENGLTVCEGNGANQLKNTVNNLDGYGSTNAGAGMQHAERVLSASQRDAAQVVIFFTDGVPTTSDTFSPSVANRAVTSAHNMKNDGAAIYSIGIFEGADPGVTSGSGETANANQFMNAVSSNYPNATAYNQLGQRGEGDYYKATSDANELNTIFEDIFKEEQEDNTSGSPIEENTQQGNTEPGILTFEDQLGNYMQVTGTDAGKDKIQLAYGDKIYTSTSKSTQDNTDTYHFEGQVEGNEIYGPANLSDLVVTVERSDDLATGDKVTVTLPASLLPMRHYDVDTDANTMTVSQAYPVRLFYGVSLKADAKTALGNPTSEAYADIVKSQASDDGTSIDFYSNSFTKGAADGSTTTSFSPNAGNKFYYYTQDTTLYTNPECTTEANWYTARNANTLYYKDVYWVQTGNGNGAREVTDGYGTVTSGTAEWNAIVRPYQGGAYYIPANTQRTERPHTLTDGKDPNATGTAANVLNPSWTEAGDVTQALGNNGKLSFEKPGSLEIKKNVDWGNASDQTKQEKNTFTFDITANVPTGEGEATEALTGTYNYYVGDSDAAAGQVTFNNGSTTLTVTGGTTVRIDGLPAGTTFTVTEQGVGQNGWTVTDATSQEGVENTNTTDGMVTGTIPAGSQASLTFSNTYHANEVNLNTNTTLKVQKNLEGRDWRDTDSFDFTITGFRAPSGVDPVPVPEDTVVTVDASTDAYTASFGNITFDTPGEYRYTIQENGDPEQPIAGIDYSDAIYRVTVMVGDDGIGSLVIDSVKIELMYDDGGNLANTENEGTPVEGDTMAFKNTYNASTDTEGIQGKKVYNDTTGDNPYEGGKFSFKLEAQGGFVTDSGNADDLTIAAANTPMPDNAQDNAVTTTNVGSDFTFPTITFDGNDAGNTYVYKVTEVNTGEPGMAYSNAEHTVQISVKEVTDGDGTHIVATVQAPYNNPQNLVFENTYDPADATLTGDDAIHGTKTLTGRDMKDGETFYFQLTATNANAQSVLPNAKTVKVTSLTDGSADFNFGDMSFSKVGKYTFTVNEVADENGTETTDGSGMTYDTNICTVTVDVSDNHDGTLKADVTYSNNVNSSVTDKAQFNNTYEASMNYGAEGAGGIVVTKTLNDRAEENNTFLFTITGKTEEDTAKLHDQDRKFSHGPLTPGVPNEMEKLQQLTFDETDAGKTYTFIVDELEDEFGPNESVDTLKGVDFDQSQYRVDIKVLDNGDGTMHTVTTVTKTMNADGSVVDEAVYGPSDSATDGYMAPKFGFVNDYNPDPAVVGGSANAKIQVTKTVEGADSAADYTFTLTLEDQDQAKYIEGLDNGKLEVSTSGTITEGDSQTVEFGELKFTKAGSYRFTVTENQPAEDAGWTFDDADGDGATDTHYVGIVITDKNADGKYDGKLYVESVTSDAGLDQPVQITNSYKTDPVVVGGEDAEQQITVQKSVTGDNTAADAEFNFQLEPVVDDTNTEDVWRANVEAAEDGFEPKTTITGGVTTDAPKTATFGGIRFKAAGDYTFKVTEVEGTDDQADPSGWKYDGHEAFVTVHVTDDGEGKLEATVSYNNDGATTEADKAVDNAAAFTNAYSASSTDADTGSANVQLTKVLEGKAWDGDSFTFQIAADESNPDAPMPKDTEVTVSAPTGKDDNNNDQATFDFGKITFDTPGTYVYKVTEVEGDNAGITYSKNEATITITVTDNHQGALVATVGIENNVFTNTYASELDYAAGGGLKIAKTFENATMREFSFTVTPKDQPSADKLHIDMAGKTFTTKPGETVGDDNASHAEVAVLDAAAEAKFTQDDVDDTYTYTVKETAGSDAGVTYDDTEYTVTITTEDDGQGGIKVTTTVTDGADYTETYVYDNDDATDQTAVVPFTNTYKAEGQLGGNGAVSIKATKTLTNRPMVDGEFTFNVTNANDDSNTVVATGTNDANGTITFSAINYSIDQMLENVDNGLATPGVADGKDTFTYTYKVTEDTASLDDGVSAIDAAGFQITVTVTDNGDGTLGIAVAYPDGNDGLTFRNTYGEGQTGQATLNINGTKTLKVASGDNAPNIEGKYTFTLTGSKGAPMPATTEAHNDAAGNVAFGDITFTMENVFGDTGSQDAATNAEGDGTEEAVSAQSAIRTKEFTYTVTESGSVAGVDNDAEASKTFTVTVTDNGDGTLSVASNPAQGALFTFTNTYSVEPEESSPTGEGGITITKNLAGRNLNEGEFTFELVDQSGATVATGTNEANGNVGLGTVKFTEPGRFTYTIREAKGSLGGVNYDAAEYKATAGVTDNGDGTLAVTWSFATAAGEPASAIDFNNTYTATPTSVLLGGTKVLDGRALAEGEFTFVLNDAGGNELQTVTNNAQGGFCFDQITYDAAGTYEYTISEVRGDAEGVTYDDATIAVKVVVTDNGKGALEVTELTYDGRTELPVFTNTYVKPVEPPKDDSGLMQTGDSTSTFVGVIAGLGALSVAVGLVARKRHGE</sequence>
<dbReference type="InterPro" id="IPR002035">
    <property type="entry name" value="VWF_A"/>
</dbReference>
<keyword evidence="2" id="KW-0472">Membrane</keyword>
<dbReference type="InterPro" id="IPR055382">
    <property type="entry name" value="DUF7601"/>
</dbReference>
<evidence type="ECO:0000313" key="6">
    <source>
        <dbReference type="Proteomes" id="UP000196560"/>
    </source>
</evidence>
<keyword evidence="3" id="KW-0732">Signal</keyword>
<dbReference type="EMBL" id="NFHO01000006">
    <property type="protein sequence ID" value="OUN42860.1"/>
    <property type="molecule type" value="Genomic_DNA"/>
</dbReference>
<evidence type="ECO:0000256" key="2">
    <source>
        <dbReference type="SAM" id="Phobius"/>
    </source>
</evidence>
<dbReference type="Gene3D" id="3.40.50.410">
    <property type="entry name" value="von Willebrand factor, type A domain"/>
    <property type="match status" value="1"/>
</dbReference>
<name>A0A1Y3UBX8_9ACTN</name>
<feature type="region of interest" description="Disordered" evidence="1">
    <location>
        <begin position="408"/>
        <end position="430"/>
    </location>
</feature>
<keyword evidence="2" id="KW-0812">Transmembrane</keyword>
<feature type="domain" description="VWFA" evidence="4">
    <location>
        <begin position="197"/>
        <end position="404"/>
    </location>
</feature>
<organism evidence="5 6">
    <name type="scientific">Enorma massiliensis</name>
    <dbReference type="NCBI Taxonomy" id="1472761"/>
    <lineage>
        <taxon>Bacteria</taxon>
        <taxon>Bacillati</taxon>
        <taxon>Actinomycetota</taxon>
        <taxon>Coriobacteriia</taxon>
        <taxon>Coriobacteriales</taxon>
        <taxon>Coriobacteriaceae</taxon>
        <taxon>Enorma</taxon>
    </lineage>
</organism>
<dbReference type="NCBIfam" id="TIGR03786">
    <property type="entry name" value="strep_pil_rpt"/>
    <property type="match status" value="6"/>
</dbReference>
<dbReference type="Proteomes" id="UP000196560">
    <property type="component" value="Unassembled WGS sequence"/>
</dbReference>
<dbReference type="CDD" id="cd00198">
    <property type="entry name" value="vWFA"/>
    <property type="match status" value="1"/>
</dbReference>
<dbReference type="SMART" id="SM00327">
    <property type="entry name" value="VWA"/>
    <property type="match status" value="1"/>
</dbReference>
<feature type="chain" id="PRO_5012215265" description="VWFA domain-containing protein" evidence="3">
    <location>
        <begin position="25"/>
        <end position="2692"/>
    </location>
</feature>
<dbReference type="Gene3D" id="2.60.40.3050">
    <property type="match status" value="12"/>
</dbReference>
<dbReference type="InterPro" id="IPR022464">
    <property type="entry name" value="Strep_pil_isopept_link"/>
</dbReference>
<dbReference type="InterPro" id="IPR038174">
    <property type="entry name" value="Strep_pil_link_sf"/>
</dbReference>
<proteinExistence type="predicted"/>
<keyword evidence="6" id="KW-1185">Reference proteome</keyword>
<dbReference type="SUPFAM" id="SSF53300">
    <property type="entry name" value="vWA-like"/>
    <property type="match status" value="1"/>
</dbReference>
<evidence type="ECO:0000256" key="3">
    <source>
        <dbReference type="SAM" id="SignalP"/>
    </source>
</evidence>
<dbReference type="Pfam" id="PF12892">
    <property type="entry name" value="FctA"/>
    <property type="match status" value="12"/>
</dbReference>
<feature type="region of interest" description="Disordered" evidence="1">
    <location>
        <begin position="1847"/>
        <end position="1876"/>
    </location>
</feature>
<evidence type="ECO:0000259" key="4">
    <source>
        <dbReference type="PROSITE" id="PS50234"/>
    </source>
</evidence>
<comment type="caution">
    <text evidence="5">The sequence shown here is derived from an EMBL/GenBank/DDBJ whole genome shotgun (WGS) entry which is preliminary data.</text>
</comment>
<dbReference type="PROSITE" id="PS50234">
    <property type="entry name" value="VWFA"/>
    <property type="match status" value="1"/>
</dbReference>
<dbReference type="Pfam" id="PF24547">
    <property type="entry name" value="DUF7601"/>
    <property type="match status" value="1"/>
</dbReference>
<dbReference type="Pfam" id="PF00092">
    <property type="entry name" value="VWA"/>
    <property type="match status" value="1"/>
</dbReference>
<dbReference type="InterPro" id="IPR036465">
    <property type="entry name" value="vWFA_dom_sf"/>
</dbReference>
<feature type="transmembrane region" description="Helical" evidence="2">
    <location>
        <begin position="2668"/>
        <end position="2686"/>
    </location>
</feature>
<feature type="signal peptide" evidence="3">
    <location>
        <begin position="1"/>
        <end position="24"/>
    </location>
</feature>
<protein>
    <recommendedName>
        <fullName evidence="4">VWFA domain-containing protein</fullName>
    </recommendedName>
</protein>
<keyword evidence="2" id="KW-1133">Transmembrane helix</keyword>
<evidence type="ECO:0000313" key="5">
    <source>
        <dbReference type="EMBL" id="OUN42860.1"/>
    </source>
</evidence>